<dbReference type="SUPFAM" id="SSF51316">
    <property type="entry name" value="Mss4-like"/>
    <property type="match status" value="1"/>
</dbReference>
<feature type="compositionally biased region" description="Polar residues" evidence="7">
    <location>
        <begin position="43"/>
        <end position="52"/>
    </location>
</feature>
<evidence type="ECO:0000256" key="2">
    <source>
        <dbReference type="ARBA" id="ARBA00012499"/>
    </source>
</evidence>
<feature type="domain" description="MsrB" evidence="8">
    <location>
        <begin position="85"/>
        <end position="213"/>
    </location>
</feature>
<dbReference type="PANTHER" id="PTHR46081">
    <property type="entry name" value="PEPTIDE METHIONINE SULFOXIDE REDUCTASE 2"/>
    <property type="match status" value="1"/>
</dbReference>
<accession>A0ABP9VPS5</accession>
<evidence type="ECO:0000256" key="5">
    <source>
        <dbReference type="ARBA" id="ARBA00023002"/>
    </source>
</evidence>
<evidence type="ECO:0000256" key="1">
    <source>
        <dbReference type="ARBA" id="ARBA00001947"/>
    </source>
</evidence>
<dbReference type="EC" id="1.8.4.12" evidence="2"/>
<organism evidence="9 10">
    <name type="scientific">Novipirellula caenicola</name>
    <dbReference type="NCBI Taxonomy" id="1536901"/>
    <lineage>
        <taxon>Bacteria</taxon>
        <taxon>Pseudomonadati</taxon>
        <taxon>Planctomycetota</taxon>
        <taxon>Planctomycetia</taxon>
        <taxon>Pirellulales</taxon>
        <taxon>Pirellulaceae</taxon>
        <taxon>Novipirellula</taxon>
    </lineage>
</organism>
<reference evidence="9 10" key="1">
    <citation type="submission" date="2024-02" db="EMBL/GenBank/DDBJ databases">
        <title>Rhodopirellula caenicola NBRC 110016.</title>
        <authorList>
            <person name="Ichikawa N."/>
            <person name="Katano-Makiyama Y."/>
            <person name="Hidaka K."/>
        </authorList>
    </citation>
    <scope>NUCLEOTIDE SEQUENCE [LARGE SCALE GENOMIC DNA]</scope>
    <source>
        <strain evidence="9 10">NBRC 110016</strain>
    </source>
</reference>
<evidence type="ECO:0000256" key="7">
    <source>
        <dbReference type="SAM" id="MobiDB-lite"/>
    </source>
</evidence>
<feature type="compositionally biased region" description="Basic and acidic residues" evidence="7">
    <location>
        <begin position="224"/>
        <end position="244"/>
    </location>
</feature>
<evidence type="ECO:0000259" key="8">
    <source>
        <dbReference type="PROSITE" id="PS51790"/>
    </source>
</evidence>
<evidence type="ECO:0000313" key="10">
    <source>
        <dbReference type="Proteomes" id="UP001416858"/>
    </source>
</evidence>
<gene>
    <name evidence="9" type="primary">msrB_2</name>
    <name evidence="9" type="ORF">Rcae01_02607</name>
</gene>
<evidence type="ECO:0000256" key="4">
    <source>
        <dbReference type="ARBA" id="ARBA00022833"/>
    </source>
</evidence>
<keyword evidence="5" id="KW-0560">Oxidoreductase</keyword>
<keyword evidence="3" id="KW-0479">Metal-binding</keyword>
<dbReference type="RefSeq" id="WP_345684042.1">
    <property type="nucleotide sequence ID" value="NZ_BAABRO010000005.1"/>
</dbReference>
<evidence type="ECO:0000313" key="9">
    <source>
        <dbReference type="EMBL" id="GAA5507152.1"/>
    </source>
</evidence>
<dbReference type="NCBIfam" id="NF004036">
    <property type="entry name" value="PRK05508.1"/>
    <property type="match status" value="1"/>
</dbReference>
<protein>
    <recommendedName>
        <fullName evidence="2">peptide-methionine (R)-S-oxide reductase</fullName>
        <ecNumber evidence="2">1.8.4.12</ecNumber>
    </recommendedName>
</protein>
<comment type="caution">
    <text evidence="9">The sequence shown here is derived from an EMBL/GenBank/DDBJ whole genome shotgun (WGS) entry which is preliminary data.</text>
</comment>
<comment type="catalytic activity">
    <reaction evidence="6">
        <text>L-methionyl-[protein] + [thioredoxin]-disulfide + H2O = L-methionyl-(R)-S-oxide-[protein] + [thioredoxin]-dithiol</text>
        <dbReference type="Rhea" id="RHEA:24164"/>
        <dbReference type="Rhea" id="RHEA-COMP:10698"/>
        <dbReference type="Rhea" id="RHEA-COMP:10700"/>
        <dbReference type="Rhea" id="RHEA-COMP:12313"/>
        <dbReference type="Rhea" id="RHEA-COMP:12314"/>
        <dbReference type="ChEBI" id="CHEBI:15377"/>
        <dbReference type="ChEBI" id="CHEBI:16044"/>
        <dbReference type="ChEBI" id="CHEBI:29950"/>
        <dbReference type="ChEBI" id="CHEBI:45764"/>
        <dbReference type="ChEBI" id="CHEBI:50058"/>
        <dbReference type="EC" id="1.8.4.12"/>
    </reaction>
</comment>
<evidence type="ECO:0000256" key="6">
    <source>
        <dbReference type="ARBA" id="ARBA00048488"/>
    </source>
</evidence>
<dbReference type="InterPro" id="IPR011057">
    <property type="entry name" value="Mss4-like_sf"/>
</dbReference>
<proteinExistence type="predicted"/>
<dbReference type="InterPro" id="IPR028427">
    <property type="entry name" value="Met_Sox_Rdtase_MsrB"/>
</dbReference>
<dbReference type="Gene3D" id="2.170.150.20">
    <property type="entry name" value="Peptide methionine sulfoxide reductase"/>
    <property type="match status" value="1"/>
</dbReference>
<dbReference type="Pfam" id="PF01641">
    <property type="entry name" value="SelR"/>
    <property type="match status" value="1"/>
</dbReference>
<feature type="region of interest" description="Disordered" evidence="7">
    <location>
        <begin position="65"/>
        <end position="91"/>
    </location>
</feature>
<feature type="region of interest" description="Disordered" evidence="7">
    <location>
        <begin position="33"/>
        <end position="52"/>
    </location>
</feature>
<keyword evidence="10" id="KW-1185">Reference proteome</keyword>
<keyword evidence="4" id="KW-0862">Zinc</keyword>
<feature type="compositionally biased region" description="Polar residues" evidence="7">
    <location>
        <begin position="74"/>
        <end position="85"/>
    </location>
</feature>
<dbReference type="InterPro" id="IPR002579">
    <property type="entry name" value="Met_Sox_Rdtase_MsrB_dom"/>
</dbReference>
<dbReference type="PROSITE" id="PS51790">
    <property type="entry name" value="MSRB"/>
    <property type="match status" value="1"/>
</dbReference>
<comment type="cofactor">
    <cofactor evidence="1">
        <name>Zn(2+)</name>
        <dbReference type="ChEBI" id="CHEBI:29105"/>
    </cofactor>
</comment>
<dbReference type="EMBL" id="BAABRO010000005">
    <property type="protein sequence ID" value="GAA5507152.1"/>
    <property type="molecule type" value="Genomic_DNA"/>
</dbReference>
<dbReference type="Proteomes" id="UP001416858">
    <property type="component" value="Unassembled WGS sequence"/>
</dbReference>
<feature type="region of interest" description="Disordered" evidence="7">
    <location>
        <begin position="213"/>
        <end position="244"/>
    </location>
</feature>
<evidence type="ECO:0000256" key="3">
    <source>
        <dbReference type="ARBA" id="ARBA00022723"/>
    </source>
</evidence>
<sequence>MRLTAIFPLLLAGCFAGCDTNVSRPSAAASRADAASDEIAHNESASTGTNSESTAAIFVSAPAEPTDNAAAAPQPQSATEKNAGSETAAKAKTPFSFNPLNEREAYVILHKGTERAGIGEYTHTKDPGIYICRQCNAPLYSSESKFESHCGWPSFDDEIKGAVERHLDADGERIEIVCSNCKGHLGHVFEGERFTAKNTRHCVNSISMRFVPKGKKPPAVIKAPTDKTTKTKQEPAKKNAPKAE</sequence>
<name>A0ABP9VPS5_9BACT</name>
<dbReference type="PANTHER" id="PTHR46081:SF8">
    <property type="entry name" value="PEPTIDE METHIONINE SULFOXIDE REDUCTASE 2"/>
    <property type="match status" value="1"/>
</dbReference>